<feature type="transmembrane region" description="Helical" evidence="1">
    <location>
        <begin position="112"/>
        <end position="132"/>
    </location>
</feature>
<dbReference type="STRING" id="28189.CCYN74_520001"/>
<dbReference type="Proteomes" id="UP000038055">
    <property type="component" value="Unassembled WGS sequence"/>
</dbReference>
<gene>
    <name evidence="2" type="ORF">CCYN2B_10073</name>
</gene>
<reference evidence="3" key="1">
    <citation type="submission" date="2015-01" db="EMBL/GenBank/DDBJ databases">
        <authorList>
            <person name="MANFREDI Pablo"/>
        </authorList>
    </citation>
    <scope>NUCLEOTIDE SEQUENCE [LARGE SCALE GENOMIC DNA]</scope>
    <source>
        <strain evidence="3">Ccyn2B</strain>
    </source>
</reference>
<keyword evidence="1" id="KW-0472">Membrane</keyword>
<dbReference type="AlphaFoldDB" id="A0A0B7H458"/>
<keyword evidence="3" id="KW-1185">Reference proteome</keyword>
<evidence type="ECO:0000313" key="3">
    <source>
        <dbReference type="Proteomes" id="UP000038055"/>
    </source>
</evidence>
<protein>
    <submittedName>
        <fullName evidence="2">Uncharacterized protein</fullName>
    </submittedName>
</protein>
<accession>A0A0B7H458</accession>
<feature type="transmembrane region" description="Helical" evidence="1">
    <location>
        <begin position="25"/>
        <end position="47"/>
    </location>
</feature>
<evidence type="ECO:0000313" key="2">
    <source>
        <dbReference type="EMBL" id="CEN32418.1"/>
    </source>
</evidence>
<name>A0A0B7H458_9FLAO</name>
<dbReference type="EMBL" id="CDOD01000001">
    <property type="protein sequence ID" value="CEN32418.1"/>
    <property type="molecule type" value="Genomic_DNA"/>
</dbReference>
<feature type="transmembrane region" description="Helical" evidence="1">
    <location>
        <begin position="67"/>
        <end position="91"/>
    </location>
</feature>
<organism evidence="2 3">
    <name type="scientific">Capnocytophaga cynodegmi</name>
    <dbReference type="NCBI Taxonomy" id="28189"/>
    <lineage>
        <taxon>Bacteria</taxon>
        <taxon>Pseudomonadati</taxon>
        <taxon>Bacteroidota</taxon>
        <taxon>Flavobacteriia</taxon>
        <taxon>Flavobacteriales</taxon>
        <taxon>Flavobacteriaceae</taxon>
        <taxon>Capnocytophaga</taxon>
    </lineage>
</organism>
<sequence length="134" mass="15804">MLKYYYTLWVDAVLFIRKKKKNKDIFYPLVIMVPPLAFNVLCLSFLLDFLGIKVNILNVGNYFLSLLGIYNNFLGTCIGCIVILYPNYLLIFKGNKIEFLIEKYPNYNGKLFILYWLVSTFVLLLIINYLVFTR</sequence>
<keyword evidence="1" id="KW-1133">Transmembrane helix</keyword>
<evidence type="ECO:0000256" key="1">
    <source>
        <dbReference type="SAM" id="Phobius"/>
    </source>
</evidence>
<keyword evidence="1" id="KW-0812">Transmembrane</keyword>
<proteinExistence type="predicted"/>